<dbReference type="SUPFAM" id="SSF54427">
    <property type="entry name" value="NTF2-like"/>
    <property type="match status" value="1"/>
</dbReference>
<evidence type="ECO:0000259" key="1">
    <source>
        <dbReference type="Pfam" id="PF12680"/>
    </source>
</evidence>
<comment type="caution">
    <text evidence="2">The sequence shown here is derived from an EMBL/GenBank/DDBJ whole genome shotgun (WGS) entry which is preliminary data.</text>
</comment>
<gene>
    <name evidence="2" type="ORF">IQ230_24940</name>
</gene>
<dbReference type="InterPro" id="IPR037401">
    <property type="entry name" value="SnoaL-like"/>
</dbReference>
<dbReference type="Pfam" id="PF12680">
    <property type="entry name" value="SnoaL_2"/>
    <property type="match status" value="1"/>
</dbReference>
<keyword evidence="3" id="KW-1185">Reference proteome</keyword>
<dbReference type="NCBIfam" id="TIGR02246">
    <property type="entry name" value="SgcJ/EcaC family oxidoreductase"/>
    <property type="match status" value="1"/>
</dbReference>
<accession>A0ABR9V1Z7</accession>
<organism evidence="2 3">
    <name type="scientific">Gloeocapsopsis crepidinum LEGE 06123</name>
    <dbReference type="NCBI Taxonomy" id="588587"/>
    <lineage>
        <taxon>Bacteria</taxon>
        <taxon>Bacillati</taxon>
        <taxon>Cyanobacteriota</taxon>
        <taxon>Cyanophyceae</taxon>
        <taxon>Oscillatoriophycideae</taxon>
        <taxon>Chroococcales</taxon>
        <taxon>Chroococcaceae</taxon>
        <taxon>Gloeocapsopsis</taxon>
    </lineage>
</organism>
<reference evidence="2 3" key="1">
    <citation type="submission" date="2020-10" db="EMBL/GenBank/DDBJ databases">
        <authorList>
            <person name="Castelo-Branco R."/>
            <person name="Eusebio N."/>
            <person name="Adriana R."/>
            <person name="Vieira A."/>
            <person name="Brugerolle De Fraissinette N."/>
            <person name="Rezende De Castro R."/>
            <person name="Schneider M.P."/>
            <person name="Vasconcelos V."/>
            <person name="Leao P.N."/>
        </authorList>
    </citation>
    <scope>NUCLEOTIDE SEQUENCE [LARGE SCALE GENOMIC DNA]</scope>
    <source>
        <strain evidence="2 3">LEGE 06123</strain>
    </source>
</reference>
<proteinExistence type="predicted"/>
<name>A0ABR9V1Z7_9CHRO</name>
<feature type="domain" description="SnoaL-like" evidence="1">
    <location>
        <begin position="11"/>
        <end position="70"/>
    </location>
</feature>
<dbReference type="EMBL" id="JADEWN010000100">
    <property type="protein sequence ID" value="MBE9193523.1"/>
    <property type="molecule type" value="Genomic_DNA"/>
</dbReference>
<evidence type="ECO:0000313" key="2">
    <source>
        <dbReference type="EMBL" id="MBE9193523.1"/>
    </source>
</evidence>
<protein>
    <submittedName>
        <fullName evidence="2">SgcJ/EcaC family oxidoreductase</fullName>
    </submittedName>
</protein>
<dbReference type="Proteomes" id="UP000651156">
    <property type="component" value="Unassembled WGS sequence"/>
</dbReference>
<dbReference type="InterPro" id="IPR032710">
    <property type="entry name" value="NTF2-like_dom_sf"/>
</dbReference>
<sequence length="79" mass="8853">MKPEEIRSRIQQAAHAWMTGNAEAFAVLFVPNGEFIVPGDRWIGQAAIRQAVADFAATHSHVQIEIQRILIRTCVLKNN</sequence>
<dbReference type="Gene3D" id="3.10.450.50">
    <property type="match status" value="1"/>
</dbReference>
<evidence type="ECO:0000313" key="3">
    <source>
        <dbReference type="Proteomes" id="UP000651156"/>
    </source>
</evidence>
<dbReference type="RefSeq" id="WP_193934900.1">
    <property type="nucleotide sequence ID" value="NZ_CAWPMZ010000001.1"/>
</dbReference>
<dbReference type="InterPro" id="IPR011944">
    <property type="entry name" value="Steroid_delta5-4_isomerase"/>
</dbReference>